<dbReference type="InterPro" id="IPR039418">
    <property type="entry name" value="LexA-like"/>
</dbReference>
<keyword evidence="7" id="KW-1185">Reference proteome</keyword>
<organism evidence="6 7">
    <name type="scientific">Aureimonas glaciei</name>
    <dbReference type="NCBI Taxonomy" id="1776957"/>
    <lineage>
        <taxon>Bacteria</taxon>
        <taxon>Pseudomonadati</taxon>
        <taxon>Pseudomonadota</taxon>
        <taxon>Alphaproteobacteria</taxon>
        <taxon>Hyphomicrobiales</taxon>
        <taxon>Aurantimonadaceae</taxon>
        <taxon>Aureimonas</taxon>
    </lineage>
</organism>
<feature type="region of interest" description="Disordered" evidence="4">
    <location>
        <begin position="98"/>
        <end position="122"/>
    </location>
</feature>
<evidence type="ECO:0000313" key="6">
    <source>
        <dbReference type="EMBL" id="GGD43137.1"/>
    </source>
</evidence>
<keyword evidence="2" id="KW-0238">DNA-binding</keyword>
<evidence type="ECO:0000256" key="4">
    <source>
        <dbReference type="SAM" id="MobiDB-lite"/>
    </source>
</evidence>
<keyword evidence="1" id="KW-0805">Transcription regulation</keyword>
<dbReference type="PANTHER" id="PTHR40661">
    <property type="match status" value="1"/>
</dbReference>
<evidence type="ECO:0000259" key="5">
    <source>
        <dbReference type="PROSITE" id="PS50943"/>
    </source>
</evidence>
<dbReference type="Gene3D" id="1.10.260.40">
    <property type="entry name" value="lambda repressor-like DNA-binding domains"/>
    <property type="match status" value="1"/>
</dbReference>
<keyword evidence="3" id="KW-0804">Transcription</keyword>
<dbReference type="CDD" id="cd00093">
    <property type="entry name" value="HTH_XRE"/>
    <property type="match status" value="1"/>
</dbReference>
<dbReference type="SUPFAM" id="SSF47413">
    <property type="entry name" value="lambda repressor-like DNA-binding domains"/>
    <property type="match status" value="1"/>
</dbReference>
<evidence type="ECO:0000256" key="1">
    <source>
        <dbReference type="ARBA" id="ARBA00023015"/>
    </source>
</evidence>
<dbReference type="SUPFAM" id="SSF51306">
    <property type="entry name" value="LexA/Signal peptidase"/>
    <property type="match status" value="1"/>
</dbReference>
<name>A0A916YH22_9HYPH</name>
<dbReference type="Pfam" id="PF00717">
    <property type="entry name" value="Peptidase_S24"/>
    <property type="match status" value="1"/>
</dbReference>
<proteinExistence type="predicted"/>
<evidence type="ECO:0000256" key="3">
    <source>
        <dbReference type="ARBA" id="ARBA00023163"/>
    </source>
</evidence>
<dbReference type="GO" id="GO:0003677">
    <property type="term" value="F:DNA binding"/>
    <property type="evidence" value="ECO:0007669"/>
    <property type="project" value="UniProtKB-KW"/>
</dbReference>
<dbReference type="InterPro" id="IPR010982">
    <property type="entry name" value="Lambda_DNA-bd_dom_sf"/>
</dbReference>
<reference evidence="6" key="2">
    <citation type="submission" date="2020-09" db="EMBL/GenBank/DDBJ databases">
        <authorList>
            <person name="Sun Q."/>
            <person name="Zhou Y."/>
        </authorList>
    </citation>
    <scope>NUCLEOTIDE SEQUENCE</scope>
    <source>
        <strain evidence="6">CGMCC 1.15493</strain>
    </source>
</reference>
<dbReference type="Proteomes" id="UP000613160">
    <property type="component" value="Unassembled WGS sequence"/>
</dbReference>
<dbReference type="PROSITE" id="PS50943">
    <property type="entry name" value="HTH_CROC1"/>
    <property type="match status" value="1"/>
</dbReference>
<accession>A0A916YH22</accession>
<dbReference type="InterPro" id="IPR036286">
    <property type="entry name" value="LexA/Signal_pep-like_sf"/>
</dbReference>
<evidence type="ECO:0000313" key="7">
    <source>
        <dbReference type="Proteomes" id="UP000613160"/>
    </source>
</evidence>
<protein>
    <submittedName>
        <fullName evidence="6">Repressor</fullName>
    </submittedName>
</protein>
<dbReference type="SMART" id="SM00530">
    <property type="entry name" value="HTH_XRE"/>
    <property type="match status" value="1"/>
</dbReference>
<dbReference type="InterPro" id="IPR001387">
    <property type="entry name" value="Cro/C1-type_HTH"/>
</dbReference>
<comment type="caution">
    <text evidence="6">The sequence shown here is derived from an EMBL/GenBank/DDBJ whole genome shotgun (WGS) entry which is preliminary data.</text>
</comment>
<gene>
    <name evidence="6" type="ORF">GCM10011335_52260</name>
</gene>
<dbReference type="CDD" id="cd06529">
    <property type="entry name" value="S24_LexA-like"/>
    <property type="match status" value="1"/>
</dbReference>
<reference evidence="6" key="1">
    <citation type="journal article" date="2014" name="Int. J. Syst. Evol. Microbiol.">
        <title>Complete genome sequence of Corynebacterium casei LMG S-19264T (=DSM 44701T), isolated from a smear-ripened cheese.</title>
        <authorList>
            <consortium name="US DOE Joint Genome Institute (JGI-PGF)"/>
            <person name="Walter F."/>
            <person name="Albersmeier A."/>
            <person name="Kalinowski J."/>
            <person name="Ruckert C."/>
        </authorList>
    </citation>
    <scope>NUCLEOTIDE SEQUENCE</scope>
    <source>
        <strain evidence="6">CGMCC 1.15493</strain>
    </source>
</reference>
<dbReference type="Pfam" id="PF13443">
    <property type="entry name" value="HTH_26"/>
    <property type="match status" value="1"/>
</dbReference>
<dbReference type="AlphaFoldDB" id="A0A916YH22"/>
<dbReference type="Gene3D" id="2.10.109.10">
    <property type="entry name" value="Umud Fragment, subunit A"/>
    <property type="match status" value="1"/>
</dbReference>
<sequence length="273" mass="29980">MNFQLAAGACMSDKSDMTTDITLADRIRERLADLDTNPFAIAEKGSLERNFVNDILNGKKKSVRGDNLFKLAAALDTTPEWLLRQPGALKTGARVLALTPSPPGAPDAEETPYPRYPSNASPPVPVTFRNETIGMFGQAVGGEDGRFVLNGSRVMDVHCPPTLIGVKDAYGVFVHGGSMRPRYREGEAVFVNPHLPVRQDDYAIVQIKGDFEGDDIGGFIKQFISMNAKELVLAQHQRPETFPVEEASEGRYLLRFPRSKVAAVHRIVWAGEV</sequence>
<dbReference type="PANTHER" id="PTHR40661:SF3">
    <property type="entry name" value="FELS-1 PROPHAGE TRANSCRIPTIONAL REGULATOR"/>
    <property type="match status" value="1"/>
</dbReference>
<feature type="domain" description="HTH cro/C1-type" evidence="5">
    <location>
        <begin position="42"/>
        <end position="82"/>
    </location>
</feature>
<evidence type="ECO:0000256" key="2">
    <source>
        <dbReference type="ARBA" id="ARBA00023125"/>
    </source>
</evidence>
<dbReference type="EMBL" id="BMJJ01000022">
    <property type="protein sequence ID" value="GGD43137.1"/>
    <property type="molecule type" value="Genomic_DNA"/>
</dbReference>
<dbReference type="InterPro" id="IPR015927">
    <property type="entry name" value="Peptidase_S24_S26A/B/C"/>
</dbReference>